<feature type="compositionally biased region" description="Polar residues" evidence="2">
    <location>
        <begin position="1"/>
        <end position="11"/>
    </location>
</feature>
<feature type="domain" description="Cell envelope-related transcriptional attenuator" evidence="4">
    <location>
        <begin position="108"/>
        <end position="263"/>
    </location>
</feature>
<keyword evidence="3" id="KW-1133">Transmembrane helix</keyword>
<dbReference type="Gene3D" id="3.40.630.190">
    <property type="entry name" value="LCP protein"/>
    <property type="match status" value="1"/>
</dbReference>
<dbReference type="InterPro" id="IPR004474">
    <property type="entry name" value="LytR_CpsA_psr"/>
</dbReference>
<sequence>MARTTADTGTDPQPPAQDGTAPPARRRRRVWRVTVLVLLTGLLALGGGAWWMYQDLNGNLDNVDLDRALGGDRPGKQPAAGRNILLVGSDSRAGENAELDGGKVAGARSDTALVIHLPPGGERATAVSIPRDTLVTRPACTTDAGRELPEAERVMFNSVYGTGGPACVVRTVEALSGIRMDHYVEIDFAGFREVVDALGGVTVTTREPIADRATGLRLDAGTHRLDGEEALRFVRTRYGVGDGSDLGRIELQQQFLTAVVAEVRQQGILTSPAKLYRVADAATEALTTDSGLGTLTDLADFGRSLEGVDPATMETLTLPVRPDARDPNRVVTVKERADAVWQALRDGTPVPEAARASAGGEEGGGEGSGS</sequence>
<comment type="caution">
    <text evidence="5">The sequence shown here is derived from an EMBL/GenBank/DDBJ whole genome shotgun (WGS) entry which is preliminary data.</text>
</comment>
<keyword evidence="3" id="KW-0812">Transmembrane</keyword>
<dbReference type="PANTHER" id="PTHR33392">
    <property type="entry name" value="POLYISOPRENYL-TEICHOIC ACID--PEPTIDOGLYCAN TEICHOIC ACID TRANSFERASE TAGU"/>
    <property type="match status" value="1"/>
</dbReference>
<proteinExistence type="inferred from homology"/>
<evidence type="ECO:0000259" key="4">
    <source>
        <dbReference type="Pfam" id="PF03816"/>
    </source>
</evidence>
<keyword evidence="3" id="KW-0472">Membrane</keyword>
<dbReference type="EMBL" id="JAATEN010000007">
    <property type="protein sequence ID" value="NJQ01067.1"/>
    <property type="molecule type" value="Genomic_DNA"/>
</dbReference>
<feature type="region of interest" description="Disordered" evidence="2">
    <location>
        <begin position="1"/>
        <end position="25"/>
    </location>
</feature>
<dbReference type="PANTHER" id="PTHR33392:SF6">
    <property type="entry name" value="POLYISOPRENYL-TEICHOIC ACID--PEPTIDOGLYCAN TEICHOIC ACID TRANSFERASE TAGU"/>
    <property type="match status" value="1"/>
</dbReference>
<dbReference type="Pfam" id="PF03816">
    <property type="entry name" value="LytR_cpsA_psr"/>
    <property type="match status" value="1"/>
</dbReference>
<keyword evidence="6" id="KW-1185">Reference proteome</keyword>
<gene>
    <name evidence="5" type="ORF">HCK00_11130</name>
</gene>
<evidence type="ECO:0000256" key="2">
    <source>
        <dbReference type="SAM" id="MobiDB-lite"/>
    </source>
</evidence>
<dbReference type="InterPro" id="IPR050922">
    <property type="entry name" value="LytR/CpsA/Psr_CW_biosynth"/>
</dbReference>
<protein>
    <submittedName>
        <fullName evidence="5">LytR family transcriptional regulator</fullName>
    </submittedName>
</protein>
<feature type="region of interest" description="Disordered" evidence="2">
    <location>
        <begin position="344"/>
        <end position="370"/>
    </location>
</feature>
<dbReference type="NCBIfam" id="TIGR00350">
    <property type="entry name" value="lytR_cpsA_psr"/>
    <property type="match status" value="1"/>
</dbReference>
<accession>A0ABX1BTM8</accession>
<reference evidence="5 6" key="1">
    <citation type="submission" date="2020-03" db="EMBL/GenBank/DDBJ databases">
        <title>WGS of actinomycetes isolated from Thailand.</title>
        <authorList>
            <person name="Thawai C."/>
        </authorList>
    </citation>
    <scope>NUCLEOTIDE SEQUENCE [LARGE SCALE GENOMIC DNA]</scope>
    <source>
        <strain evidence="5 6">PLAI 1-29</strain>
    </source>
</reference>
<organism evidence="5 6">
    <name type="scientific">Streptomyces zingiberis</name>
    <dbReference type="NCBI Taxonomy" id="2053010"/>
    <lineage>
        <taxon>Bacteria</taxon>
        <taxon>Bacillati</taxon>
        <taxon>Actinomycetota</taxon>
        <taxon>Actinomycetes</taxon>
        <taxon>Kitasatosporales</taxon>
        <taxon>Streptomycetaceae</taxon>
        <taxon>Streptomyces</taxon>
    </lineage>
</organism>
<name>A0ABX1BTM8_9ACTN</name>
<evidence type="ECO:0000256" key="3">
    <source>
        <dbReference type="SAM" id="Phobius"/>
    </source>
</evidence>
<evidence type="ECO:0000313" key="6">
    <source>
        <dbReference type="Proteomes" id="UP000695264"/>
    </source>
</evidence>
<comment type="similarity">
    <text evidence="1">Belongs to the LytR/CpsA/Psr (LCP) family.</text>
</comment>
<evidence type="ECO:0000256" key="1">
    <source>
        <dbReference type="ARBA" id="ARBA00006068"/>
    </source>
</evidence>
<dbReference type="RefSeq" id="WP_168101685.1">
    <property type="nucleotide sequence ID" value="NZ_JAATEN010000007.1"/>
</dbReference>
<dbReference type="Proteomes" id="UP000695264">
    <property type="component" value="Unassembled WGS sequence"/>
</dbReference>
<feature type="compositionally biased region" description="Gly residues" evidence="2">
    <location>
        <begin position="360"/>
        <end position="370"/>
    </location>
</feature>
<evidence type="ECO:0000313" key="5">
    <source>
        <dbReference type="EMBL" id="NJQ01067.1"/>
    </source>
</evidence>
<feature type="transmembrane region" description="Helical" evidence="3">
    <location>
        <begin position="33"/>
        <end position="53"/>
    </location>
</feature>